<evidence type="ECO:0000313" key="2">
    <source>
        <dbReference type="EMBL" id="TKA94024.1"/>
    </source>
</evidence>
<dbReference type="Proteomes" id="UP000306340">
    <property type="component" value="Unassembled WGS sequence"/>
</dbReference>
<evidence type="ECO:0000313" key="3">
    <source>
        <dbReference type="Proteomes" id="UP000249538"/>
    </source>
</evidence>
<sequence length="85" mass="9654">MKPADMQAKIRAAIDEAWPPGVVMEIEAFEREVGRQLDGIAVAFMASRPDLELMPFLDWLSEHRSRLSRDEWASGLVLRDARFPG</sequence>
<evidence type="ECO:0000313" key="1">
    <source>
        <dbReference type="EMBL" id="PZX46478.1"/>
    </source>
</evidence>
<gene>
    <name evidence="2" type="ORF">FAZ78_24605</name>
    <name evidence="1" type="ORF">LX76_04643</name>
</gene>
<dbReference type="RefSeq" id="WP_136794762.1">
    <property type="nucleotide sequence ID" value="NZ_QKZS01000050.1"/>
</dbReference>
<comment type="caution">
    <text evidence="1">The sequence shown here is derived from an EMBL/GenBank/DDBJ whole genome shotgun (WGS) entry which is preliminary data.</text>
</comment>
<dbReference type="EMBL" id="SWAU01000500">
    <property type="protein sequence ID" value="TKA94024.1"/>
    <property type="molecule type" value="Genomic_DNA"/>
</dbReference>
<proteinExistence type="predicted"/>
<name>A0A2W7QD68_9RHOB</name>
<organism evidence="1 3">
    <name type="scientific">Cereibacter changlensis</name>
    <dbReference type="NCBI Taxonomy" id="402884"/>
    <lineage>
        <taxon>Bacteria</taxon>
        <taxon>Pseudomonadati</taxon>
        <taxon>Pseudomonadota</taxon>
        <taxon>Alphaproteobacteria</taxon>
        <taxon>Rhodobacterales</taxon>
        <taxon>Paracoccaceae</taxon>
        <taxon>Cereibacter</taxon>
    </lineage>
</organism>
<protein>
    <submittedName>
        <fullName evidence="1">Uncharacterized protein</fullName>
    </submittedName>
</protein>
<reference evidence="2 4" key="2">
    <citation type="submission" date="2019-04" db="EMBL/GenBank/DDBJ databases">
        <title>Crypto-aerobic microbial life in anoxic (sulfidic) marine sediments.</title>
        <authorList>
            <person name="Bhattacharya S."/>
            <person name="Roy C."/>
            <person name="Mondal N."/>
            <person name="Sarkar J."/>
            <person name="Mandal S."/>
            <person name="Rameez M.J."/>
            <person name="Ghosh W."/>
        </authorList>
    </citation>
    <scope>NUCLEOTIDE SEQUENCE [LARGE SCALE GENOMIC DNA]</scope>
    <source>
        <strain evidence="2 4">SBBC</strain>
    </source>
</reference>
<accession>A0A2W7QD68</accession>
<dbReference type="AlphaFoldDB" id="A0A2W7QD68"/>
<dbReference type="Proteomes" id="UP000249538">
    <property type="component" value="Unassembled WGS sequence"/>
</dbReference>
<reference evidence="1 3" key="1">
    <citation type="submission" date="2018-06" db="EMBL/GenBank/DDBJ databases">
        <title>Genomic Encyclopedia of Archaeal and Bacterial Type Strains, Phase II (KMG-II): from individual species to whole genera.</title>
        <authorList>
            <person name="Goeker M."/>
        </authorList>
    </citation>
    <scope>NUCLEOTIDE SEQUENCE [LARGE SCALE GENOMIC DNA]</scope>
    <source>
        <strain evidence="1 3">DSM 18774</strain>
    </source>
</reference>
<dbReference type="EMBL" id="QKZS01000050">
    <property type="protein sequence ID" value="PZX46478.1"/>
    <property type="molecule type" value="Genomic_DNA"/>
</dbReference>
<evidence type="ECO:0000313" key="4">
    <source>
        <dbReference type="Proteomes" id="UP000306340"/>
    </source>
</evidence>